<sequence>MFSWTFNDFDKISEDHLVEIETFYGRCLITSPIIATDPLNDTKYHATCRLQFGYQGDPDIVIEIWTKTRNKNIEMTFHFPDKRQLIKKLNIFLDVTTFSTKTFQRLPFHQPNKVKLNDEMKLMWKNDESAEFAIKCEAKTFKIAKPIMAARSPVFKKMFEAEMKEKFENFVEIKEFAPKIVEKMIEFCETDNIKDLEDSEDDLFKIAHLYQIQQLMYFAVEKMAENIKNEKIVEYIQLANLYDLHEFKDWCLQYAHRHGIDVNVN</sequence>
<protein>
    <submittedName>
        <fullName evidence="3">BTB domain-containing protein</fullName>
    </submittedName>
</protein>
<dbReference type="Pfam" id="PF00651">
    <property type="entry name" value="BTB"/>
    <property type="match status" value="1"/>
</dbReference>
<dbReference type="Gene3D" id="3.30.710.10">
    <property type="entry name" value="Potassium Channel Kv1.1, Chain A"/>
    <property type="match status" value="1"/>
</dbReference>
<dbReference type="WBParaSite" id="PDA_v2.g6604.t1">
    <property type="protein sequence ID" value="PDA_v2.g6604.t1"/>
    <property type="gene ID" value="PDA_v2.g6604"/>
</dbReference>
<dbReference type="PANTHER" id="PTHR24413">
    <property type="entry name" value="SPECKLE-TYPE POZ PROTEIN"/>
    <property type="match status" value="1"/>
</dbReference>
<keyword evidence="2" id="KW-1185">Reference proteome</keyword>
<dbReference type="AlphaFoldDB" id="A0A914QSV1"/>
<accession>A0A914QSV1</accession>
<feature type="domain" description="BTB" evidence="1">
    <location>
        <begin position="130"/>
        <end position="197"/>
    </location>
</feature>
<name>A0A914QSV1_9BILA</name>
<reference evidence="3" key="1">
    <citation type="submission" date="2022-11" db="UniProtKB">
        <authorList>
            <consortium name="WormBaseParasite"/>
        </authorList>
    </citation>
    <scope>IDENTIFICATION</scope>
</reference>
<dbReference type="InterPro" id="IPR000210">
    <property type="entry name" value="BTB/POZ_dom"/>
</dbReference>
<evidence type="ECO:0000259" key="1">
    <source>
        <dbReference type="PROSITE" id="PS50097"/>
    </source>
</evidence>
<organism evidence="2 3">
    <name type="scientific">Panagrolaimus davidi</name>
    <dbReference type="NCBI Taxonomy" id="227884"/>
    <lineage>
        <taxon>Eukaryota</taxon>
        <taxon>Metazoa</taxon>
        <taxon>Ecdysozoa</taxon>
        <taxon>Nematoda</taxon>
        <taxon>Chromadorea</taxon>
        <taxon>Rhabditida</taxon>
        <taxon>Tylenchina</taxon>
        <taxon>Panagrolaimomorpha</taxon>
        <taxon>Panagrolaimoidea</taxon>
        <taxon>Panagrolaimidae</taxon>
        <taxon>Panagrolaimus</taxon>
    </lineage>
</organism>
<dbReference type="Proteomes" id="UP000887578">
    <property type="component" value="Unplaced"/>
</dbReference>
<evidence type="ECO:0000313" key="3">
    <source>
        <dbReference type="WBParaSite" id="PDA_v2.g6604.t1"/>
    </source>
</evidence>
<dbReference type="PROSITE" id="PS50097">
    <property type="entry name" value="BTB"/>
    <property type="match status" value="1"/>
</dbReference>
<dbReference type="SUPFAM" id="SSF54695">
    <property type="entry name" value="POZ domain"/>
    <property type="match status" value="1"/>
</dbReference>
<proteinExistence type="predicted"/>
<dbReference type="InterPro" id="IPR011333">
    <property type="entry name" value="SKP1/BTB/POZ_sf"/>
</dbReference>
<evidence type="ECO:0000313" key="2">
    <source>
        <dbReference type="Proteomes" id="UP000887578"/>
    </source>
</evidence>
<dbReference type="SMART" id="SM00225">
    <property type="entry name" value="BTB"/>
    <property type="match status" value="1"/>
</dbReference>